<dbReference type="AlphaFoldDB" id="A0A150M8K3"/>
<sequence length="51" mass="5934">MYVRVQKKVTNAHLKLAAEQIPRFFDKGGKLVKNCAFPRNNRPLKAKRPRV</sequence>
<proteinExistence type="predicted"/>
<comment type="caution">
    <text evidence="1">The sequence shown here is derived from an EMBL/GenBank/DDBJ whole genome shotgun (WGS) entry which is preliminary data.</text>
</comment>
<reference evidence="1 2" key="1">
    <citation type="submission" date="2016-01" db="EMBL/GenBank/DDBJ databases">
        <title>Draft Genome Sequences of Seven Thermophilic Sporeformers Isolated from Foods.</title>
        <authorList>
            <person name="Berendsen E.M."/>
            <person name="Wells-Bennik M.H."/>
            <person name="Krawcyk A.O."/>
            <person name="De Jong A."/>
            <person name="Holsappel S."/>
            <person name="Eijlander R.T."/>
            <person name="Kuipers O.P."/>
        </authorList>
    </citation>
    <scope>NUCLEOTIDE SEQUENCE [LARGE SCALE GENOMIC DNA]</scope>
    <source>
        <strain evidence="1 2">B4135</strain>
    </source>
</reference>
<dbReference type="Proteomes" id="UP000075683">
    <property type="component" value="Unassembled WGS sequence"/>
</dbReference>
<accession>A0A150M8K3</accession>
<organism evidence="1 2">
    <name type="scientific">Caldibacillus debilis</name>
    <dbReference type="NCBI Taxonomy" id="301148"/>
    <lineage>
        <taxon>Bacteria</taxon>
        <taxon>Bacillati</taxon>
        <taxon>Bacillota</taxon>
        <taxon>Bacilli</taxon>
        <taxon>Bacillales</taxon>
        <taxon>Bacillaceae</taxon>
        <taxon>Caldibacillus</taxon>
    </lineage>
</organism>
<evidence type="ECO:0000313" key="1">
    <source>
        <dbReference type="EMBL" id="KYD20552.1"/>
    </source>
</evidence>
<name>A0A150M8K3_9BACI</name>
<evidence type="ECO:0000313" key="2">
    <source>
        <dbReference type="Proteomes" id="UP000075683"/>
    </source>
</evidence>
<dbReference type="EMBL" id="LQYT01000034">
    <property type="protein sequence ID" value="KYD20552.1"/>
    <property type="molecule type" value="Genomic_DNA"/>
</dbReference>
<gene>
    <name evidence="1" type="ORF">B4135_1853</name>
</gene>
<protein>
    <submittedName>
        <fullName evidence="1">Uncharacterized protein</fullName>
    </submittedName>
</protein>